<keyword evidence="2" id="KW-0540">Nuclease</keyword>
<dbReference type="InterPro" id="IPR050312">
    <property type="entry name" value="IolE/XylAMocC-like"/>
</dbReference>
<accession>A0A1V9FNB0</accession>
<evidence type="ECO:0000259" key="1">
    <source>
        <dbReference type="Pfam" id="PF01261"/>
    </source>
</evidence>
<evidence type="ECO:0000313" key="3">
    <source>
        <dbReference type="Proteomes" id="UP000192276"/>
    </source>
</evidence>
<dbReference type="AlphaFoldDB" id="A0A1V9FNB0"/>
<dbReference type="PROSITE" id="PS51257">
    <property type="entry name" value="PROKAR_LIPOPROTEIN"/>
    <property type="match status" value="1"/>
</dbReference>
<keyword evidence="3" id="KW-1185">Reference proteome</keyword>
<organism evidence="2 3">
    <name type="scientific">Niastella populi</name>
    <dbReference type="NCBI Taxonomy" id="550983"/>
    <lineage>
        <taxon>Bacteria</taxon>
        <taxon>Pseudomonadati</taxon>
        <taxon>Bacteroidota</taxon>
        <taxon>Chitinophagia</taxon>
        <taxon>Chitinophagales</taxon>
        <taxon>Chitinophagaceae</taxon>
        <taxon>Niastella</taxon>
    </lineage>
</organism>
<proteinExistence type="predicted"/>
<reference evidence="3" key="1">
    <citation type="submission" date="2016-04" db="EMBL/GenBank/DDBJ databases">
        <authorList>
            <person name="Chen L."/>
            <person name="Zhuang W."/>
            <person name="Wang G."/>
        </authorList>
    </citation>
    <scope>NUCLEOTIDE SEQUENCE [LARGE SCALE GENOMIC DNA]</scope>
    <source>
        <strain evidence="3">208</strain>
    </source>
</reference>
<feature type="domain" description="Xylose isomerase-like TIM barrel" evidence="1">
    <location>
        <begin position="63"/>
        <end position="290"/>
    </location>
</feature>
<evidence type="ECO:0000313" key="2">
    <source>
        <dbReference type="EMBL" id="OQP59854.1"/>
    </source>
</evidence>
<gene>
    <name evidence="2" type="ORF">A4R26_20660</name>
</gene>
<dbReference type="PANTHER" id="PTHR12110:SF53">
    <property type="entry name" value="BLR5974 PROTEIN"/>
    <property type="match status" value="1"/>
</dbReference>
<dbReference type="Gene3D" id="3.20.20.150">
    <property type="entry name" value="Divalent-metal-dependent TIM barrel enzymes"/>
    <property type="match status" value="1"/>
</dbReference>
<dbReference type="OrthoDB" id="1411356at2"/>
<dbReference type="SUPFAM" id="SSF51658">
    <property type="entry name" value="Xylose isomerase-like"/>
    <property type="match status" value="1"/>
</dbReference>
<sequence>MKKQQIFTIVLLITLIAGCSSSKQQTKSAERSTSEARSKNDAPAYKIAVVDLMILKRQKLGAFQLTKEIGADGVEVDMGGLGQRETFNNQLANDSIRQVFLNKAKELDLEIPSLAMTGFYAQSFPERPTAVKAVQDCINTMKQMNVKVAFLPLGIKGDLVKYPELRPAVVERLKAVGKMAEEAGVVIGIETALSATEEVKLLNDIGSPAIQIYFNFANPLQGGRDLYKEMAILGKDRIIQIHCTNKDSVWLQNDPQINMNRVKLTLQKMGWKGWLVIERSRDATDPRNVKKNFSANTAYMKSIFQQ</sequence>
<comment type="caution">
    <text evidence="2">The sequence shown here is derived from an EMBL/GenBank/DDBJ whole genome shotgun (WGS) entry which is preliminary data.</text>
</comment>
<dbReference type="EMBL" id="LWBP01000167">
    <property type="protein sequence ID" value="OQP59854.1"/>
    <property type="molecule type" value="Genomic_DNA"/>
</dbReference>
<dbReference type="RefSeq" id="WP_081164483.1">
    <property type="nucleotide sequence ID" value="NZ_LWBP01000167.1"/>
</dbReference>
<protein>
    <submittedName>
        <fullName evidence="2">Endonuclease</fullName>
    </submittedName>
</protein>
<dbReference type="PANTHER" id="PTHR12110">
    <property type="entry name" value="HYDROXYPYRUVATE ISOMERASE"/>
    <property type="match status" value="1"/>
</dbReference>
<dbReference type="Proteomes" id="UP000192276">
    <property type="component" value="Unassembled WGS sequence"/>
</dbReference>
<keyword evidence="2" id="KW-0255">Endonuclease</keyword>
<dbReference type="InterPro" id="IPR013022">
    <property type="entry name" value="Xyl_isomerase-like_TIM-brl"/>
</dbReference>
<dbReference type="Pfam" id="PF01261">
    <property type="entry name" value="AP_endonuc_2"/>
    <property type="match status" value="1"/>
</dbReference>
<dbReference type="GO" id="GO:0004519">
    <property type="term" value="F:endonuclease activity"/>
    <property type="evidence" value="ECO:0007669"/>
    <property type="project" value="UniProtKB-KW"/>
</dbReference>
<dbReference type="InterPro" id="IPR036237">
    <property type="entry name" value="Xyl_isomerase-like_sf"/>
</dbReference>
<keyword evidence="2" id="KW-0378">Hydrolase</keyword>
<dbReference type="STRING" id="550983.A4R26_20660"/>
<name>A0A1V9FNB0_9BACT</name>